<keyword evidence="2" id="KW-1185">Reference proteome</keyword>
<dbReference type="RefSeq" id="WP_150235664.1">
    <property type="nucleotide sequence ID" value="NZ_BNBE01000001.1"/>
</dbReference>
<dbReference type="GeneID" id="95663437"/>
<evidence type="ECO:0000313" key="1">
    <source>
        <dbReference type="EMBL" id="GHF79986.1"/>
    </source>
</evidence>
<comment type="caution">
    <text evidence="1">The sequence shown here is derived from an EMBL/GenBank/DDBJ whole genome shotgun (WGS) entry which is preliminary data.</text>
</comment>
<reference evidence="1" key="1">
    <citation type="journal article" date="2014" name="Int. J. Syst. Evol. Microbiol.">
        <title>Complete genome sequence of Corynebacterium casei LMG S-19264T (=DSM 44701T), isolated from a smear-ripened cheese.</title>
        <authorList>
            <consortium name="US DOE Joint Genome Institute (JGI-PGF)"/>
            <person name="Walter F."/>
            <person name="Albersmeier A."/>
            <person name="Kalinowski J."/>
            <person name="Ruckert C."/>
        </authorList>
    </citation>
    <scope>NUCLEOTIDE SEQUENCE</scope>
    <source>
        <strain evidence="1">JCM 4122</strain>
    </source>
</reference>
<accession>A0A919BD21</accession>
<reference evidence="1" key="2">
    <citation type="submission" date="2020-09" db="EMBL/GenBank/DDBJ databases">
        <authorList>
            <person name="Sun Q."/>
            <person name="Ohkuma M."/>
        </authorList>
    </citation>
    <scope>NUCLEOTIDE SEQUENCE</scope>
    <source>
        <strain evidence="1">JCM 4122</strain>
    </source>
</reference>
<evidence type="ECO:0000313" key="2">
    <source>
        <dbReference type="Proteomes" id="UP000632849"/>
    </source>
</evidence>
<sequence>MTDGRLIHEVQTVLARAGYGSGSGLTVMAHGDGVRVGWHADALVRPAIAAHADDPEVAGFARMDGIRAVLGQALLSVFREAGFTATATADGEVLVTRAPRPVPGGTGRGQD</sequence>
<dbReference type="Proteomes" id="UP000632849">
    <property type="component" value="Unassembled WGS sequence"/>
</dbReference>
<proteinExistence type="predicted"/>
<name>A0A919BD21_STRFL</name>
<gene>
    <name evidence="1" type="ORF">GCM10017667_04400</name>
</gene>
<dbReference type="AlphaFoldDB" id="A0A919BD21"/>
<dbReference type="EMBL" id="BNBE01000001">
    <property type="protein sequence ID" value="GHF79986.1"/>
    <property type="molecule type" value="Genomic_DNA"/>
</dbReference>
<organism evidence="1 2">
    <name type="scientific">Streptomyces filamentosus</name>
    <name type="common">Streptomyces roseosporus</name>
    <dbReference type="NCBI Taxonomy" id="67294"/>
    <lineage>
        <taxon>Bacteria</taxon>
        <taxon>Bacillati</taxon>
        <taxon>Actinomycetota</taxon>
        <taxon>Actinomycetes</taxon>
        <taxon>Kitasatosporales</taxon>
        <taxon>Streptomycetaceae</taxon>
        <taxon>Streptomyces</taxon>
    </lineage>
</organism>
<protein>
    <submittedName>
        <fullName evidence="1">Uncharacterized protein</fullName>
    </submittedName>
</protein>